<keyword evidence="6" id="KW-0812">Transmembrane</keyword>
<keyword evidence="6" id="KW-1133">Transmembrane helix</keyword>
<name>A0A2N9LCW2_9BACT</name>
<proteinExistence type="predicted"/>
<evidence type="ECO:0000256" key="4">
    <source>
        <dbReference type="PROSITE-ProRule" id="PRU00433"/>
    </source>
</evidence>
<dbReference type="Pfam" id="PF13442">
    <property type="entry name" value="Cytochrome_CBB3"/>
    <property type="match status" value="1"/>
</dbReference>
<reference evidence="9" key="1">
    <citation type="submission" date="2018-02" db="EMBL/GenBank/DDBJ databases">
        <authorList>
            <person name="Hausmann B."/>
        </authorList>
    </citation>
    <scope>NUCLEOTIDE SEQUENCE [LARGE SCALE GENOMIC DNA]</scope>
    <source>
        <strain evidence="9">Peat soil MAG SbA5</strain>
    </source>
</reference>
<evidence type="ECO:0000256" key="1">
    <source>
        <dbReference type="ARBA" id="ARBA00022617"/>
    </source>
</evidence>
<keyword evidence="1 4" id="KW-0349">Heme</keyword>
<evidence type="ECO:0000259" key="7">
    <source>
        <dbReference type="PROSITE" id="PS51007"/>
    </source>
</evidence>
<evidence type="ECO:0000313" key="9">
    <source>
        <dbReference type="Proteomes" id="UP000239735"/>
    </source>
</evidence>
<dbReference type="Proteomes" id="UP000239735">
    <property type="component" value="Unassembled WGS sequence"/>
</dbReference>
<dbReference type="PANTHER" id="PTHR40394:SF2">
    <property type="entry name" value="QUINOL:CYTOCHROME C OXIDOREDUCTASE MEMBRANE PROTEIN"/>
    <property type="match status" value="1"/>
</dbReference>
<dbReference type="Gene3D" id="1.10.760.10">
    <property type="entry name" value="Cytochrome c-like domain"/>
    <property type="match status" value="1"/>
</dbReference>
<feature type="compositionally biased region" description="Low complexity" evidence="5">
    <location>
        <begin position="260"/>
        <end position="275"/>
    </location>
</feature>
<dbReference type="PANTHER" id="PTHR40394">
    <property type="entry name" value="LIPOPROTEIN-RELATED"/>
    <property type="match status" value="1"/>
</dbReference>
<dbReference type="GO" id="GO:0009055">
    <property type="term" value="F:electron transfer activity"/>
    <property type="evidence" value="ECO:0007669"/>
    <property type="project" value="InterPro"/>
</dbReference>
<dbReference type="InterPro" id="IPR036909">
    <property type="entry name" value="Cyt_c-like_dom_sf"/>
</dbReference>
<feature type="domain" description="Cytochrome c" evidence="7">
    <location>
        <begin position="111"/>
        <end position="196"/>
    </location>
</feature>
<protein>
    <submittedName>
        <fullName evidence="8">Quinol:cytochrome c oxidoreductase monoheme cytochrome subunit</fullName>
    </submittedName>
</protein>
<dbReference type="AlphaFoldDB" id="A0A2N9LCW2"/>
<dbReference type="PROSITE" id="PS51007">
    <property type="entry name" value="CYTC"/>
    <property type="match status" value="1"/>
</dbReference>
<evidence type="ECO:0000256" key="6">
    <source>
        <dbReference type="SAM" id="Phobius"/>
    </source>
</evidence>
<dbReference type="EMBL" id="OKRB01000086">
    <property type="protein sequence ID" value="SPE20973.1"/>
    <property type="molecule type" value="Genomic_DNA"/>
</dbReference>
<dbReference type="SUPFAM" id="SSF46626">
    <property type="entry name" value="Cytochrome c"/>
    <property type="match status" value="1"/>
</dbReference>
<evidence type="ECO:0000256" key="3">
    <source>
        <dbReference type="ARBA" id="ARBA00023004"/>
    </source>
</evidence>
<gene>
    <name evidence="8" type="primary">actE</name>
    <name evidence="8" type="ORF">SBA5_30179</name>
</gene>
<keyword evidence="6" id="KW-0472">Membrane</keyword>
<dbReference type="GO" id="GO:0020037">
    <property type="term" value="F:heme binding"/>
    <property type="evidence" value="ECO:0007669"/>
    <property type="project" value="InterPro"/>
</dbReference>
<evidence type="ECO:0000256" key="5">
    <source>
        <dbReference type="SAM" id="MobiDB-lite"/>
    </source>
</evidence>
<evidence type="ECO:0000313" key="8">
    <source>
        <dbReference type="EMBL" id="SPE20973.1"/>
    </source>
</evidence>
<organism evidence="8 9">
    <name type="scientific">Candidatus Sulfuritelmatomonas gaucii</name>
    <dbReference type="NCBI Taxonomy" id="2043161"/>
    <lineage>
        <taxon>Bacteria</taxon>
        <taxon>Pseudomonadati</taxon>
        <taxon>Acidobacteriota</taxon>
        <taxon>Terriglobia</taxon>
        <taxon>Terriglobales</taxon>
        <taxon>Acidobacteriaceae</taxon>
        <taxon>Candidatus Sulfuritelmatomonas</taxon>
    </lineage>
</organism>
<feature type="region of interest" description="Disordered" evidence="5">
    <location>
        <begin position="244"/>
        <end position="275"/>
    </location>
</feature>
<dbReference type="InterPro" id="IPR009056">
    <property type="entry name" value="Cyt_c-like_dom"/>
</dbReference>
<keyword evidence="3 4" id="KW-0408">Iron</keyword>
<dbReference type="GO" id="GO:0046872">
    <property type="term" value="F:metal ion binding"/>
    <property type="evidence" value="ECO:0007669"/>
    <property type="project" value="UniProtKB-KW"/>
</dbReference>
<feature type="transmembrane region" description="Helical" evidence="6">
    <location>
        <begin position="21"/>
        <end position="39"/>
    </location>
</feature>
<accession>A0A2N9LCW2</accession>
<keyword evidence="2 4" id="KW-0479">Metal-binding</keyword>
<sequence length="275" mass="29903">MRAQFSVFSRQSSATGFARRLAHRCVAAAGVFAMLLVAGCRQDMHNEPKMIPQRGSELFADHRGARPQVLDTVARGQLHEDSYFYTGVVQGPNGYKQELNTMPSEIPVTMEVLKRGQERFNIYCTPCHSRVGNGLGEIVQRGFKPAANLNDQVRVSQPLSHYFYVMTHGYGAMPDYSSQLTPADRWAVAAYIRALQLSQDAPAKDVPAGVQIEKLKDLAAAEDHPEYAQPWPMPATAIQATAPVAGEGTPGMAPAYPANPKISIPASKPAPAAQK</sequence>
<evidence type="ECO:0000256" key="2">
    <source>
        <dbReference type="ARBA" id="ARBA00022723"/>
    </source>
</evidence>